<dbReference type="Gene3D" id="3.20.20.70">
    <property type="entry name" value="Aldolase class I"/>
    <property type="match status" value="1"/>
</dbReference>
<evidence type="ECO:0000259" key="6">
    <source>
        <dbReference type="Pfam" id="PF16875"/>
    </source>
</evidence>
<dbReference type="InterPro" id="IPR031704">
    <property type="entry name" value="Glyco_hydro_36_N"/>
</dbReference>
<evidence type="ECO:0000256" key="2">
    <source>
        <dbReference type="ARBA" id="ARBA00012755"/>
    </source>
</evidence>
<dbReference type="GO" id="GO:0004557">
    <property type="term" value="F:alpha-galactosidase activity"/>
    <property type="evidence" value="ECO:0007669"/>
    <property type="project" value="UniProtKB-EC"/>
</dbReference>
<proteinExistence type="predicted"/>
<evidence type="ECO:0000313" key="8">
    <source>
        <dbReference type="Proteomes" id="UP000410049"/>
    </source>
</evidence>
<evidence type="ECO:0000256" key="3">
    <source>
        <dbReference type="ARBA" id="ARBA00022801"/>
    </source>
</evidence>
<dbReference type="InterPro" id="IPR002252">
    <property type="entry name" value="Glyco_hydro_36"/>
</dbReference>
<dbReference type="AlphaFoldDB" id="A0A5M9ZHV6"/>
<dbReference type="Pfam" id="PF16874">
    <property type="entry name" value="Glyco_hydro_36C"/>
    <property type="match status" value="1"/>
</dbReference>
<dbReference type="InterPro" id="IPR000111">
    <property type="entry name" value="Glyco_hydro_27/36_CS"/>
</dbReference>
<dbReference type="Gene3D" id="2.60.40.1180">
    <property type="entry name" value="Golgi alpha-mannosidase II"/>
    <property type="match status" value="1"/>
</dbReference>
<keyword evidence="3" id="KW-0378">Hydrolase</keyword>
<dbReference type="InterPro" id="IPR031705">
    <property type="entry name" value="Glyco_hydro_36_C"/>
</dbReference>
<dbReference type="Pfam" id="PF02065">
    <property type="entry name" value="Melibiase"/>
    <property type="match status" value="1"/>
</dbReference>
<dbReference type="Gene3D" id="2.70.98.60">
    <property type="entry name" value="alpha-galactosidase from lactobacil brevis"/>
    <property type="match status" value="1"/>
</dbReference>
<reference evidence="7 8" key="1">
    <citation type="journal article" date="2019" name="Syst. Appl. Microbiol.">
        <title>Characterization of Bifidobacterium species in feaces of the Egyptian fruit bat: Description of B. vespertilionis sp. nov. and B. rousetti sp. nov.</title>
        <authorList>
            <person name="Modesto M."/>
            <person name="Satti M."/>
            <person name="Watanabe K."/>
            <person name="Puglisi E."/>
            <person name="Morelli L."/>
            <person name="Huang C.-H."/>
            <person name="Liou J.-S."/>
            <person name="Miyashita M."/>
            <person name="Tamura T."/>
            <person name="Saito S."/>
            <person name="Mori K."/>
            <person name="Huang L."/>
            <person name="Sciavilla P."/>
            <person name="Sandri C."/>
            <person name="Spiezio C."/>
            <person name="Vitali F."/>
            <person name="Cavalieri D."/>
            <person name="Perpetuini G."/>
            <person name="Tofalo R."/>
            <person name="Bonetti A."/>
            <person name="Arita M."/>
            <person name="Mattarelli P."/>
        </authorList>
    </citation>
    <scope>NUCLEOTIDE SEQUENCE [LARGE SCALE GENOMIC DNA]</scope>
    <source>
        <strain evidence="7 8">RST17</strain>
    </source>
</reference>
<gene>
    <name evidence="7" type="ORF">EMO91_09945</name>
</gene>
<dbReference type="PROSITE" id="PS00512">
    <property type="entry name" value="ALPHA_GALACTOSIDASE"/>
    <property type="match status" value="1"/>
</dbReference>
<dbReference type="PRINTS" id="PR00743">
    <property type="entry name" value="GLHYDRLASE36"/>
</dbReference>
<dbReference type="Proteomes" id="UP000410049">
    <property type="component" value="Unassembled WGS sequence"/>
</dbReference>
<sequence length="826" mass="93804">MSMVVRLRRWVGDRDRTPVRFGRRKPRRRESCRSFLHRIERLPGARCHRTQYAECNIIRGVIHTTDHQTSERRQAMTIAFLEPSRQFHLRNRYVSYVLRVLEGGELNHLYFGARLRDDGPLTDLQEILFRDMLAVSDDRGLLSLEQIRQEYPVTGSGDLRPCALTVCDERGSHVARLTYAGHTIVNGKPAIQGMPSTYVEDTGEAQTLEIILRDDALGLQAVLRYSIYEDLPVITRSVRLENVGAHRLAIESAYSCSLDLPDAEWDMLTLTNAWSRECEVTRVPLRVGGQRVSSLDGRSSQHANPFVMLARPSTDELHGEAIGMSLAYSGNFNIEATVSSFNGVRLRAGINHELFRWRLGSGESFQTPEAIVAYSDHGLSALSQTFHTLLRTRMARGPWRDRRSPVALNTYEALYMHVDERSVMELADQAADLGMELVVVDDGWFGHRDWDDSSIGDWTPDTDKFPRGLKPVADHIHGLGLKFGLWFEPEMVNPDSDLYRAHPDWVLGDATRELSIGRHQYVLDLTRDEVRDHIFDAMSAVIADNDVDYIKWNMNRSLSEVFSAAWPADRQGEIYHRYVLGYYDLLSRLLERFPELLIEASAGGGGRLDPAVLAYCPQYWISDCTDAMERVKIQYGTSLAYPLGVMSNHITPVPNAQTGRLTSLKTRGDVALFGVFGYELDPRACTEEERRTIRGQIALAKEYAELIRCGDFYRLLDPFRSRTASSPTDVAWIVVSRNRREALAGYYRNRVGVNVPVRYLRLAGLDESVRYAVDEIGFDVERRPRYGDELQRVGLAMTDGSNSQLHPRVPLGDNLSRIFHLHAIEE</sequence>
<keyword evidence="4" id="KW-0326">Glycosidase</keyword>
<comment type="catalytic activity">
    <reaction evidence="1">
        <text>Hydrolysis of terminal, non-reducing alpha-D-galactose residues in alpha-D-galactosides, including galactose oligosaccharides, galactomannans and galactolipids.</text>
        <dbReference type="EC" id="3.2.1.22"/>
    </reaction>
</comment>
<dbReference type="InterPro" id="IPR050985">
    <property type="entry name" value="Alpha-glycosidase_related"/>
</dbReference>
<dbReference type="EMBL" id="RZUH01000008">
    <property type="protein sequence ID" value="KAA8827088.1"/>
    <property type="molecule type" value="Genomic_DNA"/>
</dbReference>
<comment type="caution">
    <text evidence="7">The sequence shown here is derived from an EMBL/GenBank/DDBJ whole genome shotgun (WGS) entry which is preliminary data.</text>
</comment>
<dbReference type="SUPFAM" id="SSF51445">
    <property type="entry name" value="(Trans)glycosidases"/>
    <property type="match status" value="1"/>
</dbReference>
<dbReference type="PANTHER" id="PTHR43053">
    <property type="entry name" value="GLYCOSIDASE FAMILY 31"/>
    <property type="match status" value="1"/>
</dbReference>
<dbReference type="FunFam" id="3.20.20.70:FF:000118">
    <property type="entry name" value="Alpha-galactosidase"/>
    <property type="match status" value="1"/>
</dbReference>
<feature type="domain" description="Glycosyl hydrolase family 36 C-terminal" evidence="5">
    <location>
        <begin position="730"/>
        <end position="821"/>
    </location>
</feature>
<accession>A0A5M9ZHV6</accession>
<evidence type="ECO:0000256" key="4">
    <source>
        <dbReference type="ARBA" id="ARBA00023295"/>
    </source>
</evidence>
<dbReference type="InterPro" id="IPR013785">
    <property type="entry name" value="Aldolase_TIM"/>
</dbReference>
<dbReference type="Pfam" id="PF16875">
    <property type="entry name" value="Glyco_hydro_36N"/>
    <property type="match status" value="1"/>
</dbReference>
<evidence type="ECO:0000256" key="1">
    <source>
        <dbReference type="ARBA" id="ARBA00001255"/>
    </source>
</evidence>
<feature type="domain" description="Glycosyl hydrolase family 36 N-terminal" evidence="6">
    <location>
        <begin position="104"/>
        <end position="359"/>
    </location>
</feature>
<dbReference type="GO" id="GO:0016052">
    <property type="term" value="P:carbohydrate catabolic process"/>
    <property type="evidence" value="ECO:0007669"/>
    <property type="project" value="InterPro"/>
</dbReference>
<dbReference type="InterPro" id="IPR013780">
    <property type="entry name" value="Glyco_hydro_b"/>
</dbReference>
<evidence type="ECO:0000259" key="5">
    <source>
        <dbReference type="Pfam" id="PF16874"/>
    </source>
</evidence>
<dbReference type="CDD" id="cd14791">
    <property type="entry name" value="GH36"/>
    <property type="match status" value="1"/>
</dbReference>
<dbReference type="InterPro" id="IPR038417">
    <property type="entry name" value="Alpga-gal_N_sf"/>
</dbReference>
<dbReference type="EC" id="3.2.1.22" evidence="2"/>
<dbReference type="InterPro" id="IPR017853">
    <property type="entry name" value="GH"/>
</dbReference>
<protein>
    <recommendedName>
        <fullName evidence="2">alpha-galactosidase</fullName>
        <ecNumber evidence="2">3.2.1.22</ecNumber>
    </recommendedName>
</protein>
<organism evidence="7 8">
    <name type="scientific">Bifidobacterium myosotis</name>
    <dbReference type="NCBI Taxonomy" id="1630166"/>
    <lineage>
        <taxon>Bacteria</taxon>
        <taxon>Bacillati</taxon>
        <taxon>Actinomycetota</taxon>
        <taxon>Actinomycetes</taxon>
        <taxon>Bifidobacteriales</taxon>
        <taxon>Bifidobacteriaceae</taxon>
        <taxon>Bifidobacterium</taxon>
    </lineage>
</organism>
<evidence type="ECO:0000313" key="7">
    <source>
        <dbReference type="EMBL" id="KAA8827088.1"/>
    </source>
</evidence>
<dbReference type="PANTHER" id="PTHR43053:SF3">
    <property type="entry name" value="ALPHA-GALACTOSIDASE C-RELATED"/>
    <property type="match status" value="1"/>
</dbReference>
<name>A0A5M9ZHV6_9BIFI</name>